<comment type="pathway">
    <text evidence="1">Glycan metabolism; pectin degradation; 2-dehydro-3-deoxy-D-gluconate from pectin: step 1/5.</text>
</comment>
<dbReference type="CDD" id="cd15798">
    <property type="entry name" value="PMEI-like_3"/>
    <property type="match status" value="1"/>
</dbReference>
<evidence type="ECO:0000256" key="2">
    <source>
        <dbReference type="ARBA" id="ARBA00006027"/>
    </source>
</evidence>
<dbReference type="PANTHER" id="PTHR31707">
    <property type="entry name" value="PECTINESTERASE"/>
    <property type="match status" value="1"/>
</dbReference>
<dbReference type="InterPro" id="IPR000070">
    <property type="entry name" value="Pectinesterase_cat"/>
</dbReference>
<name>A0A6L2NA76_TANCI</name>
<evidence type="ECO:0000256" key="1">
    <source>
        <dbReference type="ARBA" id="ARBA00005184"/>
    </source>
</evidence>
<reference evidence="14" key="1">
    <citation type="journal article" date="2019" name="Sci. Rep.">
        <title>Draft genome of Tanacetum cinerariifolium, the natural source of mosquito coil.</title>
        <authorList>
            <person name="Yamashiro T."/>
            <person name="Shiraishi A."/>
            <person name="Satake H."/>
            <person name="Nakayama K."/>
        </authorList>
    </citation>
    <scope>NUCLEOTIDE SEQUENCE</scope>
</reference>
<dbReference type="EC" id="3.1.1.11" evidence="4"/>
<dbReference type="GO" id="GO:0004857">
    <property type="term" value="F:enzyme inhibitor activity"/>
    <property type="evidence" value="ECO:0007669"/>
    <property type="project" value="InterPro"/>
</dbReference>
<keyword evidence="9" id="KW-0961">Cell wall biogenesis/degradation</keyword>
<gene>
    <name evidence="14" type="ORF">Tci_054968</name>
</gene>
<protein>
    <recommendedName>
        <fullName evidence="4">pectinesterase</fullName>
        <ecNumber evidence="4">3.1.1.11</ecNumber>
    </recommendedName>
</protein>
<keyword evidence="6" id="KW-0063">Aspartyl esterase</keyword>
<dbReference type="FunFam" id="1.20.140.40:FF:000010">
    <property type="entry name" value="Pectinesterase"/>
    <property type="match status" value="1"/>
</dbReference>
<evidence type="ECO:0000256" key="12">
    <source>
        <dbReference type="SAM" id="Phobius"/>
    </source>
</evidence>
<evidence type="ECO:0000256" key="7">
    <source>
        <dbReference type="ARBA" id="ARBA00023157"/>
    </source>
</evidence>
<dbReference type="InterPro" id="IPR012334">
    <property type="entry name" value="Pectin_lyas_fold"/>
</dbReference>
<dbReference type="InterPro" id="IPR011050">
    <property type="entry name" value="Pectin_lyase_fold/virulence"/>
</dbReference>
<evidence type="ECO:0000256" key="4">
    <source>
        <dbReference type="ARBA" id="ARBA00013229"/>
    </source>
</evidence>
<keyword evidence="8" id="KW-0325">Glycoprotein</keyword>
<evidence type="ECO:0000259" key="13">
    <source>
        <dbReference type="SMART" id="SM00856"/>
    </source>
</evidence>
<feature type="region of interest" description="Disordered" evidence="11">
    <location>
        <begin position="1"/>
        <end position="30"/>
    </location>
</feature>
<dbReference type="EMBL" id="BKCJ010008592">
    <property type="protein sequence ID" value="GEU82990.1"/>
    <property type="molecule type" value="Genomic_DNA"/>
</dbReference>
<dbReference type="GO" id="GO:0045490">
    <property type="term" value="P:pectin catabolic process"/>
    <property type="evidence" value="ECO:0007669"/>
    <property type="project" value="UniProtKB-UniPathway"/>
</dbReference>
<dbReference type="SUPFAM" id="SSF51126">
    <property type="entry name" value="Pectin lyase-like"/>
    <property type="match status" value="1"/>
</dbReference>
<dbReference type="InterPro" id="IPR035513">
    <property type="entry name" value="Invertase/methylesterase_inhib"/>
</dbReference>
<dbReference type="InterPro" id="IPR006501">
    <property type="entry name" value="Pectinesterase_inhib_dom"/>
</dbReference>
<keyword evidence="7" id="KW-1015">Disulfide bond</keyword>
<keyword evidence="12" id="KW-0472">Membrane</keyword>
<evidence type="ECO:0000256" key="10">
    <source>
        <dbReference type="ARBA" id="ARBA00047928"/>
    </source>
</evidence>
<evidence type="ECO:0000256" key="8">
    <source>
        <dbReference type="ARBA" id="ARBA00023180"/>
    </source>
</evidence>
<proteinExistence type="inferred from homology"/>
<accession>A0A6L2NA76</accession>
<evidence type="ECO:0000256" key="9">
    <source>
        <dbReference type="ARBA" id="ARBA00023316"/>
    </source>
</evidence>
<dbReference type="Gene3D" id="1.20.140.40">
    <property type="entry name" value="Invertase/pectin methylesterase inhibitor family protein"/>
    <property type="match status" value="1"/>
</dbReference>
<dbReference type="GO" id="GO:0030599">
    <property type="term" value="F:pectinesterase activity"/>
    <property type="evidence" value="ECO:0007669"/>
    <property type="project" value="UniProtKB-EC"/>
</dbReference>
<dbReference type="Pfam" id="PF01095">
    <property type="entry name" value="Pectinesterase"/>
    <property type="match status" value="1"/>
</dbReference>
<evidence type="ECO:0000256" key="3">
    <source>
        <dbReference type="ARBA" id="ARBA00007786"/>
    </source>
</evidence>
<keyword evidence="12" id="KW-0812">Transmembrane</keyword>
<feature type="transmembrane region" description="Helical" evidence="12">
    <location>
        <begin position="36"/>
        <end position="58"/>
    </location>
</feature>
<sequence length="319" mass="34768">MNYGRLNPKSQHKPEHESTSDQPNNPNPKSKSKLKLLFTVAFILIVAAAVSVTLAVTLRPKSSGGSGSSIHKPTKAISRVCSRTLYQNLCVNSLVEFPGSLIASEKELVHISVNVTLQRVGKAYDTSTDINNLAMDTRVRSAYSDCLELLDDSVDQLRSSLMSVAPSALSESSAAGSSDDIITWLSASLTNHDTCTEGLSEAEDGEVKNLMKDKLKDLSELVSNSLAIYSSANDDNEFGDAPIQNKRRRLMSDNEQSSDFPKWVSKKERRLMDTPASAIQADVVVSKDGNATCKTIKEAIKLAPQKSSRRFIIYVKAGR</sequence>
<feature type="domain" description="Pectinesterase inhibitor" evidence="13">
    <location>
        <begin position="72"/>
        <end position="228"/>
    </location>
</feature>
<dbReference type="AlphaFoldDB" id="A0A6L2NA76"/>
<comment type="caution">
    <text evidence="14">The sequence shown here is derived from an EMBL/GenBank/DDBJ whole genome shotgun (WGS) entry which is preliminary data.</text>
</comment>
<keyword evidence="12" id="KW-1133">Transmembrane helix</keyword>
<comment type="similarity">
    <text evidence="2">In the N-terminal section; belongs to the PMEI family.</text>
</comment>
<comment type="catalytic activity">
    <reaction evidence="10">
        <text>[(1-&gt;4)-alpha-D-galacturonosyl methyl ester](n) + n H2O = [(1-&gt;4)-alpha-D-galacturonosyl](n) + n methanol + n H(+)</text>
        <dbReference type="Rhea" id="RHEA:22380"/>
        <dbReference type="Rhea" id="RHEA-COMP:14570"/>
        <dbReference type="Rhea" id="RHEA-COMP:14573"/>
        <dbReference type="ChEBI" id="CHEBI:15377"/>
        <dbReference type="ChEBI" id="CHEBI:15378"/>
        <dbReference type="ChEBI" id="CHEBI:17790"/>
        <dbReference type="ChEBI" id="CHEBI:140522"/>
        <dbReference type="ChEBI" id="CHEBI:140523"/>
        <dbReference type="EC" id="3.1.1.11"/>
    </reaction>
</comment>
<organism evidence="14">
    <name type="scientific">Tanacetum cinerariifolium</name>
    <name type="common">Dalmatian daisy</name>
    <name type="synonym">Chrysanthemum cinerariifolium</name>
    <dbReference type="NCBI Taxonomy" id="118510"/>
    <lineage>
        <taxon>Eukaryota</taxon>
        <taxon>Viridiplantae</taxon>
        <taxon>Streptophyta</taxon>
        <taxon>Embryophyta</taxon>
        <taxon>Tracheophyta</taxon>
        <taxon>Spermatophyta</taxon>
        <taxon>Magnoliopsida</taxon>
        <taxon>eudicotyledons</taxon>
        <taxon>Gunneridae</taxon>
        <taxon>Pentapetalae</taxon>
        <taxon>asterids</taxon>
        <taxon>campanulids</taxon>
        <taxon>Asterales</taxon>
        <taxon>Asteraceae</taxon>
        <taxon>Asteroideae</taxon>
        <taxon>Anthemideae</taxon>
        <taxon>Anthemidinae</taxon>
        <taxon>Tanacetum</taxon>
    </lineage>
</organism>
<evidence type="ECO:0000313" key="14">
    <source>
        <dbReference type="EMBL" id="GEU82990.1"/>
    </source>
</evidence>
<dbReference type="NCBIfam" id="TIGR01614">
    <property type="entry name" value="PME_inhib"/>
    <property type="match status" value="1"/>
</dbReference>
<evidence type="ECO:0000256" key="6">
    <source>
        <dbReference type="ARBA" id="ARBA00023085"/>
    </source>
</evidence>
<dbReference type="SMART" id="SM00856">
    <property type="entry name" value="PMEI"/>
    <property type="match status" value="1"/>
</dbReference>
<keyword evidence="5" id="KW-0378">Hydrolase</keyword>
<dbReference type="SUPFAM" id="SSF101148">
    <property type="entry name" value="Plant invertase/pectin methylesterase inhibitor"/>
    <property type="match status" value="1"/>
</dbReference>
<dbReference type="Pfam" id="PF04043">
    <property type="entry name" value="PMEI"/>
    <property type="match status" value="1"/>
</dbReference>
<comment type="similarity">
    <text evidence="3">In the C-terminal section; belongs to the pectinesterase family.</text>
</comment>
<dbReference type="Gene3D" id="2.160.20.10">
    <property type="entry name" value="Single-stranded right-handed beta-helix, Pectin lyase-like"/>
    <property type="match status" value="1"/>
</dbReference>
<evidence type="ECO:0000256" key="5">
    <source>
        <dbReference type="ARBA" id="ARBA00022801"/>
    </source>
</evidence>
<dbReference type="GO" id="GO:0042545">
    <property type="term" value="P:cell wall modification"/>
    <property type="evidence" value="ECO:0007669"/>
    <property type="project" value="InterPro"/>
</dbReference>
<evidence type="ECO:0000256" key="11">
    <source>
        <dbReference type="SAM" id="MobiDB-lite"/>
    </source>
</evidence>
<dbReference type="UniPathway" id="UPA00545">
    <property type="reaction ID" value="UER00823"/>
</dbReference>